<dbReference type="NCBIfam" id="TIGR00256">
    <property type="entry name" value="D-aminoacyl-tRNA deacylase"/>
    <property type="match status" value="1"/>
</dbReference>
<dbReference type="AlphaFoldDB" id="E9CLC9"/>
<dbReference type="PANTHER" id="PTHR10472">
    <property type="entry name" value="D-TYROSYL-TRNA TYR DEACYLASE"/>
    <property type="match status" value="1"/>
</dbReference>
<proteinExistence type="inferred from homology"/>
<dbReference type="Pfam" id="PF02580">
    <property type="entry name" value="Tyr_Deacylase"/>
    <property type="match status" value="1"/>
</dbReference>
<dbReference type="HOGENOM" id="CLU_076901_1_1_6"/>
<evidence type="ECO:0000256" key="1">
    <source>
        <dbReference type="ARBA" id="ARBA00009673"/>
    </source>
</evidence>
<dbReference type="EC" id="3.1.1.-" evidence="3"/>
<dbReference type="GO" id="GO:0051500">
    <property type="term" value="F:D-tyrosyl-tRNA(Tyr) deacylase activity"/>
    <property type="evidence" value="ECO:0007669"/>
    <property type="project" value="TreeGrafter"/>
</dbReference>
<keyword evidence="2 3" id="KW-0378">Hydrolase</keyword>
<reference evidence="5" key="1">
    <citation type="journal article" date="2011" name="Genome Biol. Evol.">
        <title>Massive genomic decay in Serratia symbiotica, a recently evolved symbiont of aphids.</title>
        <authorList>
            <person name="Burke G.R."/>
            <person name="Moran N.A."/>
        </authorList>
    </citation>
    <scope>NUCLEOTIDE SEQUENCE [LARGE SCALE GENOMIC DNA]</scope>
    <source>
        <strain evidence="5">Tucson</strain>
    </source>
</reference>
<evidence type="ECO:0000313" key="5">
    <source>
        <dbReference type="Proteomes" id="UP000013568"/>
    </source>
</evidence>
<sequence>MLGAGEPPRPGVTTTASHGGVGVVCWCIVLLGAEITDSCEEYREPQEAEKQQRQQEGQEYMIALIQRVLSASVVVKGETVGKIGSGLLVLLGVEQGDNEQKADRLCERVLGYRIFGDENDKMNLNVQQAGGSVLVVSQFTLVADTQKGMRPSFSRGAVPLEAASLYQHFVGQCREHGIEIQTGVFAADMQVALVNDGPVTFWLQV</sequence>
<organism evidence="4 5">
    <name type="scientific">Serratia symbiotica str. Tucson</name>
    <dbReference type="NCBI Taxonomy" id="914128"/>
    <lineage>
        <taxon>Bacteria</taxon>
        <taxon>Pseudomonadati</taxon>
        <taxon>Pseudomonadota</taxon>
        <taxon>Gammaproteobacteria</taxon>
        <taxon>Enterobacterales</taxon>
        <taxon>Yersiniaceae</taxon>
        <taxon>Serratia</taxon>
        <taxon>Serratia symbiotica</taxon>
    </lineage>
</organism>
<dbReference type="SUPFAM" id="SSF69500">
    <property type="entry name" value="DTD-like"/>
    <property type="match status" value="1"/>
</dbReference>
<comment type="catalytic activity">
    <reaction evidence="3">
        <text>glycyl-tRNA(Ala) + H2O = tRNA(Ala) + glycine + H(+)</text>
        <dbReference type="Rhea" id="RHEA:53744"/>
        <dbReference type="Rhea" id="RHEA-COMP:9657"/>
        <dbReference type="Rhea" id="RHEA-COMP:13640"/>
        <dbReference type="ChEBI" id="CHEBI:15377"/>
        <dbReference type="ChEBI" id="CHEBI:15378"/>
        <dbReference type="ChEBI" id="CHEBI:57305"/>
        <dbReference type="ChEBI" id="CHEBI:78442"/>
        <dbReference type="ChEBI" id="CHEBI:78522"/>
    </reaction>
</comment>
<dbReference type="GO" id="GO:0043908">
    <property type="term" value="F:Ser(Gly)-tRNA(Ala) hydrolase activity"/>
    <property type="evidence" value="ECO:0007669"/>
    <property type="project" value="UniProtKB-UniRule"/>
</dbReference>
<comment type="subunit">
    <text evidence="3">Homodimer.</text>
</comment>
<dbReference type="HAMAP" id="MF_00518">
    <property type="entry name" value="Deacylase_Dtd"/>
    <property type="match status" value="1"/>
</dbReference>
<dbReference type="GO" id="GO:0005737">
    <property type="term" value="C:cytoplasm"/>
    <property type="evidence" value="ECO:0007669"/>
    <property type="project" value="UniProtKB-SubCell"/>
</dbReference>
<feature type="short sequence motif" description="Gly-cisPro motif, important for rejection of L-amino acids" evidence="3">
    <location>
        <begin position="197"/>
        <end position="198"/>
    </location>
</feature>
<dbReference type="GO" id="GO:0019478">
    <property type="term" value="P:D-amino acid catabolic process"/>
    <property type="evidence" value="ECO:0007669"/>
    <property type="project" value="UniProtKB-UniRule"/>
</dbReference>
<comment type="similarity">
    <text evidence="1 3">Belongs to the DTD family.</text>
</comment>
<dbReference type="Proteomes" id="UP000013568">
    <property type="component" value="Unassembled WGS sequence"/>
</dbReference>
<keyword evidence="3" id="KW-0963">Cytoplasm</keyword>
<dbReference type="EC" id="3.1.1.96" evidence="3"/>
<comment type="subcellular location">
    <subcellularLocation>
        <location evidence="3">Cytoplasm</location>
    </subcellularLocation>
</comment>
<gene>
    <name evidence="3 4" type="primary">dtd</name>
    <name evidence="4" type="ORF">SSYM_1038</name>
</gene>
<dbReference type="EMBL" id="GL636106">
    <property type="protein sequence ID" value="EFW12706.1"/>
    <property type="molecule type" value="Genomic_DNA"/>
</dbReference>
<accession>E9CLC9</accession>
<name>E9CLC9_9GAMM</name>
<dbReference type="InterPro" id="IPR023509">
    <property type="entry name" value="DTD-like_sf"/>
</dbReference>
<comment type="domain">
    <text evidence="3">A Gly-cisPro motif from one monomer fits into the active site of the other monomer to allow specific chiral rejection of L-amino acids.</text>
</comment>
<evidence type="ECO:0000256" key="3">
    <source>
        <dbReference type="HAMAP-Rule" id="MF_00518"/>
    </source>
</evidence>
<dbReference type="CDD" id="cd00563">
    <property type="entry name" value="Dtyr_deacylase"/>
    <property type="match status" value="1"/>
</dbReference>
<dbReference type="Gene3D" id="3.50.80.10">
    <property type="entry name" value="D-tyrosyl-tRNA(Tyr) deacylase"/>
    <property type="match status" value="1"/>
</dbReference>
<evidence type="ECO:0000313" key="4">
    <source>
        <dbReference type="EMBL" id="EFW12706.1"/>
    </source>
</evidence>
<dbReference type="GO" id="GO:0000049">
    <property type="term" value="F:tRNA binding"/>
    <property type="evidence" value="ECO:0007669"/>
    <property type="project" value="UniProtKB-UniRule"/>
</dbReference>
<dbReference type="PANTHER" id="PTHR10472:SF5">
    <property type="entry name" value="D-AMINOACYL-TRNA DEACYLASE 1"/>
    <property type="match status" value="1"/>
</dbReference>
<dbReference type="GO" id="GO:0106026">
    <property type="term" value="F:Gly-tRNA(Ala) deacylase activity"/>
    <property type="evidence" value="ECO:0007669"/>
    <property type="project" value="UniProtKB-UniRule"/>
</dbReference>
<dbReference type="InterPro" id="IPR003732">
    <property type="entry name" value="Daa-tRNA_deacyls_DTD"/>
</dbReference>
<evidence type="ECO:0000256" key="2">
    <source>
        <dbReference type="ARBA" id="ARBA00022801"/>
    </source>
</evidence>
<keyword evidence="3" id="KW-0820">tRNA-binding</keyword>
<dbReference type="FunFam" id="3.50.80.10:FF:000001">
    <property type="entry name" value="D-aminoacyl-tRNA deacylase"/>
    <property type="match status" value="1"/>
</dbReference>
<comment type="function">
    <text evidence="3">An aminoacyl-tRNA editing enzyme that deacylates mischarged D-aminoacyl-tRNAs. Also deacylates mischarged glycyl-tRNA(Ala), protecting cells against glycine mischarging by AlaRS. Acts via tRNA-based rather than protein-based catalysis; rejects L-amino acids rather than detecting D-amino acids in the active site. By recycling D-aminoacyl-tRNA to D-amino acids and free tRNA molecules, this enzyme counteracts the toxicity associated with the formation of D-aminoacyl-tRNA entities in vivo and helps enforce protein L-homochirality.</text>
</comment>
<comment type="catalytic activity">
    <reaction evidence="3">
        <text>a D-aminoacyl-tRNA + H2O = a tRNA + a D-alpha-amino acid + H(+)</text>
        <dbReference type="Rhea" id="RHEA:13953"/>
        <dbReference type="Rhea" id="RHEA-COMP:10123"/>
        <dbReference type="Rhea" id="RHEA-COMP:10124"/>
        <dbReference type="ChEBI" id="CHEBI:15377"/>
        <dbReference type="ChEBI" id="CHEBI:15378"/>
        <dbReference type="ChEBI" id="CHEBI:59871"/>
        <dbReference type="ChEBI" id="CHEBI:78442"/>
        <dbReference type="ChEBI" id="CHEBI:79333"/>
        <dbReference type="EC" id="3.1.1.96"/>
    </reaction>
</comment>
<keyword evidence="3" id="KW-0694">RNA-binding</keyword>
<keyword evidence="5" id="KW-1185">Reference proteome</keyword>
<protein>
    <recommendedName>
        <fullName evidence="3">D-aminoacyl-tRNA deacylase</fullName>
        <shortName evidence="3">DTD</shortName>
        <ecNumber evidence="3">3.1.1.96</ecNumber>
    </recommendedName>
    <alternativeName>
        <fullName evidence="3">Gly-tRNA(Ala) deacylase</fullName>
        <ecNumber evidence="3">3.1.1.-</ecNumber>
    </alternativeName>
</protein>